<evidence type="ECO:0000313" key="1">
    <source>
        <dbReference type="EMBL" id="PKU89585.1"/>
    </source>
</evidence>
<reference evidence="1 2" key="1">
    <citation type="submission" date="2017-10" db="EMBL/GenBank/DDBJ databases">
        <title>Bifidobacterium genomics.</title>
        <authorList>
            <person name="Lugli G.A."/>
            <person name="Milani C."/>
            <person name="Mancabelli L."/>
        </authorList>
    </citation>
    <scope>NUCLEOTIDE SEQUENCE [LARGE SCALE GENOMIC DNA]</scope>
    <source>
        <strain evidence="1 2">1524B</strain>
    </source>
</reference>
<proteinExistence type="predicted"/>
<organism evidence="1 2">
    <name type="scientific">Bifidobacterium pseudolongum subsp. globosum</name>
    <dbReference type="NCBI Taxonomy" id="1690"/>
    <lineage>
        <taxon>Bacteria</taxon>
        <taxon>Bacillati</taxon>
        <taxon>Actinomycetota</taxon>
        <taxon>Actinomycetes</taxon>
        <taxon>Bifidobacteriales</taxon>
        <taxon>Bifidobacteriaceae</taxon>
        <taxon>Bifidobacterium</taxon>
    </lineage>
</organism>
<dbReference type="Proteomes" id="UP000233730">
    <property type="component" value="Unassembled WGS sequence"/>
</dbReference>
<protein>
    <submittedName>
        <fullName evidence="1">Uncharacterized protein</fullName>
    </submittedName>
</protein>
<evidence type="ECO:0000313" key="2">
    <source>
        <dbReference type="Proteomes" id="UP000233730"/>
    </source>
</evidence>
<gene>
    <name evidence="1" type="ORF">CQR46_1316</name>
</gene>
<comment type="caution">
    <text evidence="1">The sequence shown here is derived from an EMBL/GenBank/DDBJ whole genome shotgun (WGS) entry which is preliminary data.</text>
</comment>
<dbReference type="AlphaFoldDB" id="A0A2N3QFV4"/>
<name>A0A2N3QFV4_9BIFI</name>
<sequence>MPGSSPTMWGMASFTRAQESNPPADYAQSLEQVDPRLIACTLDEGSSTDRIDLLDVLYSLMEQALYPNATELSDDEHTEVAWALEDGAYAVTRLRHDSSLYRALFRRFDGNGRALTGVLSPSIIDELSGDLYALMTPEALARRSAGLLADQS</sequence>
<accession>A0A2N3QFV4</accession>
<dbReference type="EMBL" id="PCGZ01000008">
    <property type="protein sequence ID" value="PKU89585.1"/>
    <property type="molecule type" value="Genomic_DNA"/>
</dbReference>